<feature type="domain" description="HNH nuclease" evidence="1">
    <location>
        <begin position="10"/>
        <end position="63"/>
    </location>
</feature>
<evidence type="ECO:0000313" key="3">
    <source>
        <dbReference type="Proteomes" id="UP000477543"/>
    </source>
</evidence>
<accession>A0A6L9GAE8</accession>
<keyword evidence="2" id="KW-0378">Hydrolase</keyword>
<reference evidence="2 3" key="1">
    <citation type="submission" date="2020-01" db="EMBL/GenBank/DDBJ databases">
        <title>Glutamicibacter soli M275.</title>
        <authorList>
            <person name="Meng X."/>
        </authorList>
    </citation>
    <scope>NUCLEOTIDE SEQUENCE [LARGE SCALE GENOMIC DNA]</scope>
    <source>
        <strain evidence="2 3">M275</strain>
    </source>
</reference>
<dbReference type="Pfam" id="PF14279">
    <property type="entry name" value="HNH_5"/>
    <property type="match status" value="1"/>
</dbReference>
<dbReference type="RefSeq" id="WP_161450197.1">
    <property type="nucleotide sequence ID" value="NZ_WYDN01000030.1"/>
</dbReference>
<dbReference type="CDD" id="cd00085">
    <property type="entry name" value="HNHc"/>
    <property type="match status" value="1"/>
</dbReference>
<dbReference type="InterPro" id="IPR003615">
    <property type="entry name" value="HNH_nuc"/>
</dbReference>
<proteinExistence type="predicted"/>
<comment type="caution">
    <text evidence="2">The sequence shown here is derived from an EMBL/GenBank/DDBJ whole genome shotgun (WGS) entry which is preliminary data.</text>
</comment>
<protein>
    <submittedName>
        <fullName evidence="2">HNH endonuclease</fullName>
    </submittedName>
</protein>
<name>A0A6L9GAE8_9MICC</name>
<dbReference type="Proteomes" id="UP000477543">
    <property type="component" value="Unassembled WGS sequence"/>
</dbReference>
<dbReference type="GO" id="GO:0004519">
    <property type="term" value="F:endonuclease activity"/>
    <property type="evidence" value="ECO:0007669"/>
    <property type="project" value="UniProtKB-KW"/>
</dbReference>
<dbReference type="SMART" id="SM00507">
    <property type="entry name" value="HNHc"/>
    <property type="match status" value="1"/>
</dbReference>
<evidence type="ECO:0000259" key="1">
    <source>
        <dbReference type="SMART" id="SM00507"/>
    </source>
</evidence>
<gene>
    <name evidence="2" type="ORF">GT020_17770</name>
</gene>
<dbReference type="PANTHER" id="PTHR33877:SF1">
    <property type="entry name" value="TYPE IV METHYL-DIRECTED RESTRICTION ENZYME ECOKMCRA"/>
    <property type="match status" value="1"/>
</dbReference>
<keyword evidence="2" id="KW-0540">Nuclease</keyword>
<dbReference type="PANTHER" id="PTHR33877">
    <property type="entry name" value="SLL1193 PROTEIN"/>
    <property type="match status" value="1"/>
</dbReference>
<dbReference type="AlphaFoldDB" id="A0A6L9GAE8"/>
<sequence>MSYSGRKVQRLRQLVWETYPPFCCYCSTALTWNTYTVEHLLPRSKGGSDAIENLRPSCGRCNYSRGNRTIIRKRNENATGFFKR</sequence>
<dbReference type="EMBL" id="WYDN01000030">
    <property type="protein sequence ID" value="NAZ17893.1"/>
    <property type="molecule type" value="Genomic_DNA"/>
</dbReference>
<dbReference type="InterPro" id="IPR029471">
    <property type="entry name" value="HNH_5"/>
</dbReference>
<dbReference type="InterPro" id="IPR052892">
    <property type="entry name" value="NA-targeting_endonuclease"/>
</dbReference>
<organism evidence="2 3">
    <name type="scientific">Glutamicibacter soli</name>
    <dbReference type="NCBI Taxonomy" id="453836"/>
    <lineage>
        <taxon>Bacteria</taxon>
        <taxon>Bacillati</taxon>
        <taxon>Actinomycetota</taxon>
        <taxon>Actinomycetes</taxon>
        <taxon>Micrococcales</taxon>
        <taxon>Micrococcaceae</taxon>
        <taxon>Glutamicibacter</taxon>
    </lineage>
</organism>
<dbReference type="Gene3D" id="1.10.30.50">
    <property type="match status" value="1"/>
</dbReference>
<evidence type="ECO:0000313" key="2">
    <source>
        <dbReference type="EMBL" id="NAZ17893.1"/>
    </source>
</evidence>
<keyword evidence="2" id="KW-0255">Endonuclease</keyword>